<keyword evidence="1 6" id="KW-0963">Cytoplasm</keyword>
<dbReference type="GO" id="GO:0003678">
    <property type="term" value="F:DNA helicase activity"/>
    <property type="evidence" value="ECO:0007669"/>
    <property type="project" value="UniProtKB-EC"/>
</dbReference>
<dbReference type="GO" id="GO:0016787">
    <property type="term" value="F:hydrolase activity"/>
    <property type="evidence" value="ECO:0007669"/>
    <property type="project" value="UniProtKB-KW"/>
</dbReference>
<dbReference type="InterPro" id="IPR000085">
    <property type="entry name" value="RuvA"/>
</dbReference>
<comment type="domain">
    <text evidence="6">Has three domains with a flexible linker between the domains II and III and assumes an 'L' shape. Domain III is highly mobile and contacts RuvB.</text>
</comment>
<evidence type="ECO:0000313" key="8">
    <source>
        <dbReference type="EMBL" id="MFE8703478.1"/>
    </source>
</evidence>
<dbReference type="CDD" id="cd14332">
    <property type="entry name" value="UBA_RuvA_C"/>
    <property type="match status" value="1"/>
</dbReference>
<keyword evidence="5 6" id="KW-0234">DNA repair</keyword>
<proteinExistence type="inferred from homology"/>
<evidence type="ECO:0000256" key="1">
    <source>
        <dbReference type="ARBA" id="ARBA00022490"/>
    </source>
</evidence>
<evidence type="ECO:0000259" key="7">
    <source>
        <dbReference type="SMART" id="SM00278"/>
    </source>
</evidence>
<dbReference type="InterPro" id="IPR010994">
    <property type="entry name" value="RuvA_2-like"/>
</dbReference>
<dbReference type="Pfam" id="PF07499">
    <property type="entry name" value="RuvA_C"/>
    <property type="match status" value="1"/>
</dbReference>
<protein>
    <recommendedName>
        <fullName evidence="6">Holliday junction branch migration complex subunit RuvA</fullName>
    </recommendedName>
</protein>
<feature type="region of interest" description="Domain III" evidence="6">
    <location>
        <begin position="154"/>
        <end position="203"/>
    </location>
</feature>
<dbReference type="SUPFAM" id="SSF50249">
    <property type="entry name" value="Nucleic acid-binding proteins"/>
    <property type="match status" value="1"/>
</dbReference>
<keyword evidence="8" id="KW-0378">Hydrolase</keyword>
<keyword evidence="3 6" id="KW-0238">DNA-binding</keyword>
<dbReference type="SUPFAM" id="SSF47781">
    <property type="entry name" value="RuvA domain 2-like"/>
    <property type="match status" value="1"/>
</dbReference>
<evidence type="ECO:0000256" key="2">
    <source>
        <dbReference type="ARBA" id="ARBA00022763"/>
    </source>
</evidence>
<dbReference type="HAMAP" id="MF_00031">
    <property type="entry name" value="DNA_HJ_migration_RuvA"/>
    <property type="match status" value="1"/>
</dbReference>
<comment type="caution">
    <text evidence="6">Lacks conserved residue(s) required for the propagation of feature annotation.</text>
</comment>
<keyword evidence="2 6" id="KW-0227">DNA damage</keyword>
<dbReference type="Pfam" id="PF14520">
    <property type="entry name" value="HHH_5"/>
    <property type="match status" value="1"/>
</dbReference>
<accession>A0ABW6KKS2</accession>
<feature type="domain" description="Helix-hairpin-helix DNA-binding motif class 1" evidence="7">
    <location>
        <begin position="72"/>
        <end position="91"/>
    </location>
</feature>
<keyword evidence="4 6" id="KW-0233">DNA recombination</keyword>
<keyword evidence="9" id="KW-1185">Reference proteome</keyword>
<dbReference type="InterPro" id="IPR036267">
    <property type="entry name" value="RuvA_C_sf"/>
</dbReference>
<evidence type="ECO:0000256" key="5">
    <source>
        <dbReference type="ARBA" id="ARBA00023204"/>
    </source>
</evidence>
<dbReference type="Gene3D" id="1.10.150.20">
    <property type="entry name" value="5' to 3' exonuclease, C-terminal subdomain"/>
    <property type="match status" value="1"/>
</dbReference>
<organism evidence="8 9">
    <name type="scientific">Cytobacillus spartinae</name>
    <dbReference type="NCBI Taxonomy" id="3299023"/>
    <lineage>
        <taxon>Bacteria</taxon>
        <taxon>Bacillati</taxon>
        <taxon>Bacillota</taxon>
        <taxon>Bacilli</taxon>
        <taxon>Bacillales</taxon>
        <taxon>Bacillaceae</taxon>
        <taxon>Cytobacillus</taxon>
    </lineage>
</organism>
<comment type="caution">
    <text evidence="8">The sequence shown here is derived from an EMBL/GenBank/DDBJ whole genome shotgun (WGS) entry which is preliminary data.</text>
</comment>
<dbReference type="EMBL" id="JBIACK010000016">
    <property type="protein sequence ID" value="MFE8703478.1"/>
    <property type="molecule type" value="Genomic_DNA"/>
</dbReference>
<dbReference type="InterPro" id="IPR012340">
    <property type="entry name" value="NA-bd_OB-fold"/>
</dbReference>
<dbReference type="Gene3D" id="1.10.8.10">
    <property type="entry name" value="DNA helicase RuvA subunit, C-terminal domain"/>
    <property type="match status" value="1"/>
</dbReference>
<evidence type="ECO:0000256" key="3">
    <source>
        <dbReference type="ARBA" id="ARBA00023125"/>
    </source>
</evidence>
<dbReference type="InterPro" id="IPR003583">
    <property type="entry name" value="Hlx-hairpin-Hlx_DNA-bd_motif"/>
</dbReference>
<dbReference type="NCBIfam" id="TIGR00084">
    <property type="entry name" value="ruvA"/>
    <property type="match status" value="1"/>
</dbReference>
<comment type="similarity">
    <text evidence="6">Belongs to the RuvA family.</text>
</comment>
<dbReference type="Proteomes" id="UP001601059">
    <property type="component" value="Unassembled WGS sequence"/>
</dbReference>
<gene>
    <name evidence="6 8" type="primary">ruvA</name>
    <name evidence="8" type="ORF">ACFYKX_23215</name>
</gene>
<evidence type="ECO:0000313" key="9">
    <source>
        <dbReference type="Proteomes" id="UP001601059"/>
    </source>
</evidence>
<name>A0ABW6KKS2_9BACI</name>
<dbReference type="Gene3D" id="2.40.50.140">
    <property type="entry name" value="Nucleic acid-binding proteins"/>
    <property type="match status" value="1"/>
</dbReference>
<reference evidence="8 9" key="1">
    <citation type="submission" date="2024-08" db="EMBL/GenBank/DDBJ databases">
        <title>Two novel Cytobacillus novel species.</title>
        <authorList>
            <person name="Liu G."/>
        </authorList>
    </citation>
    <scope>NUCLEOTIDE SEQUENCE [LARGE SCALE GENOMIC DNA]</scope>
    <source>
        <strain evidence="8 9">FJAT-54145</strain>
    </source>
</reference>
<comment type="subcellular location">
    <subcellularLocation>
        <location evidence="6">Cytoplasm</location>
    </subcellularLocation>
</comment>
<dbReference type="Pfam" id="PF01330">
    <property type="entry name" value="RuvA_N"/>
    <property type="match status" value="1"/>
</dbReference>
<evidence type="ECO:0000256" key="4">
    <source>
        <dbReference type="ARBA" id="ARBA00023172"/>
    </source>
</evidence>
<comment type="function">
    <text evidence="6">The RuvA-RuvB-RuvC complex processes Holliday junction (HJ) DNA during genetic recombination and DNA repair, while the RuvA-RuvB complex plays an important role in the rescue of blocked DNA replication forks via replication fork reversal (RFR). RuvA specifically binds to HJ cruciform DNA, conferring on it an open structure. The RuvB hexamer acts as an ATP-dependent pump, pulling dsDNA into and through the RuvAB complex. HJ branch migration allows RuvC to scan DNA until it finds its consensus sequence, where it cleaves and resolves the cruciform DNA.</text>
</comment>
<comment type="subunit">
    <text evidence="6">Homotetramer. Forms an RuvA(8)-RuvB(12)-Holliday junction (HJ) complex. HJ DNA is sandwiched between 2 RuvA tetramers; dsDNA enters through RuvA and exits via RuvB. An RuvB hexamer assembles on each DNA strand where it exits the tetramer. Each RuvB hexamer is contacted by two RuvA subunits (via domain III) on 2 adjacent RuvB subunits; this complex drives branch migration. In the full resolvosome a probable DNA-RuvA(4)-RuvB(12)-RuvC(2) complex forms which resolves the HJ.</text>
</comment>
<dbReference type="InterPro" id="IPR013849">
    <property type="entry name" value="DNA_helicase_Holl-junc_RuvA_I"/>
</dbReference>
<evidence type="ECO:0000256" key="6">
    <source>
        <dbReference type="HAMAP-Rule" id="MF_00031"/>
    </source>
</evidence>
<dbReference type="InterPro" id="IPR011114">
    <property type="entry name" value="RuvA_C"/>
</dbReference>
<dbReference type="SMART" id="SM00278">
    <property type="entry name" value="HhH1"/>
    <property type="match status" value="2"/>
</dbReference>
<sequence length="203" mass="22918">MFEFIQGKIDFVGPEFIVVENNGIGYQVSTPNPFLFSKSLHQTIKIFTYHYVREDIMALYGFQTREEKTLFTKLLNVSGIGPKGALAILASGEPEQVVQAIEDEDEAFLVKFPGVGKKTARQMILDLKGKLLDVVPDYFPNLFSPEQGERNAVASNHEFEEAILALKALGYSEKEIKKITPELKQEKLSTDEYIKKALQRLLT</sequence>
<dbReference type="RefSeq" id="WP_389364048.1">
    <property type="nucleotide sequence ID" value="NZ_JBIACK010000016.1"/>
</dbReference>
<dbReference type="SUPFAM" id="SSF46929">
    <property type="entry name" value="DNA helicase RuvA subunit, C-terminal domain"/>
    <property type="match status" value="1"/>
</dbReference>
<feature type="domain" description="Helix-hairpin-helix DNA-binding motif class 1" evidence="7">
    <location>
        <begin position="107"/>
        <end position="126"/>
    </location>
</feature>